<dbReference type="CDD" id="cd07185">
    <property type="entry name" value="OmpA_C-like"/>
    <property type="match status" value="1"/>
</dbReference>
<sequence length="676" mass="74645">MNRKHYTLPALLSALLVTGLFNTANGQYVIKEANSQATLYNYAAAIPLYQKAYKKKETVTAARGLATSYRLLKDYPAAATWYGKLVAMPEHTAEDELHYAAILMNNEQYSAAKDVLNGYLAKTPGDMLAKSMQAGCDSAAAWTAAPIRGDLENLKGLNSEWSDWSTAFNNGKVVFASDRPYDSLRRDMLFNTSNIKRKYYGYTGNSYLHLYESNGLDSGTTKLLVRDVNGDYHSADASYTADGQTFYYAVTELARKKGSLLGKENPYTLNIEIRAQQRDTSGGWKELPAFPFNEIFNHSIGDPFITPDGKTLYFVADYGDKGIGGTDIYYSTLDANGQWQTPVNMGPEINTTGNERSPMFDGNGVFYFSTDGRPGLGGLDIFRAVKEKGTWAVRNMGLPVNSAQDDFAPAYNGTNTMYFSSNRKGGKGSDDLYRFTPAKILVFSLEGKAIDKKTGQPLGDAAITLASKNTGAVLKASTDNEGNFHFALDSLTAYALDGQKALFRPELGVAVTTNGLTESAVLHRDLYLEKIEMESVVNKPKDPVPAKGVGAPHKIELGNKFNPQNIYFDLGKADIRPDVAKELDKLIALMKENPTWKVDMSFHTDSRSDDSYNMKLSQRRANSTLNYFLSKGIDKKRLTAKGYGETKLINRCANGVNCTEEEHKANRRAEFSVLEH</sequence>
<dbReference type="OrthoDB" id="9809364at2"/>
<evidence type="ECO:0000256" key="4">
    <source>
        <dbReference type="PROSITE-ProRule" id="PRU00473"/>
    </source>
</evidence>
<dbReference type="Pfam" id="PF00691">
    <property type="entry name" value="OmpA"/>
    <property type="match status" value="1"/>
</dbReference>
<dbReference type="InterPro" id="IPR036737">
    <property type="entry name" value="OmpA-like_sf"/>
</dbReference>
<keyword evidence="3" id="KW-0998">Cell outer membrane</keyword>
<evidence type="ECO:0000256" key="1">
    <source>
        <dbReference type="ARBA" id="ARBA00004442"/>
    </source>
</evidence>
<dbReference type="AlphaFoldDB" id="A0A5C6LQV9"/>
<feature type="chain" id="PRO_5022847774" evidence="5">
    <location>
        <begin position="27"/>
        <end position="676"/>
    </location>
</feature>
<dbReference type="InterPro" id="IPR006664">
    <property type="entry name" value="OMP_bac"/>
</dbReference>
<dbReference type="InterPro" id="IPR050330">
    <property type="entry name" value="Bact_OuterMem_StrucFunc"/>
</dbReference>
<keyword evidence="8" id="KW-1185">Reference proteome</keyword>
<evidence type="ECO:0000256" key="5">
    <source>
        <dbReference type="SAM" id="SignalP"/>
    </source>
</evidence>
<reference evidence="7 8" key="1">
    <citation type="submission" date="2019-08" db="EMBL/GenBank/DDBJ databases">
        <title>Whole genome sequencing of chitin degrading bacteria Chitinophaga pinensis YS16.</title>
        <authorList>
            <person name="Singh R.P."/>
            <person name="Manchanda G."/>
            <person name="Maurya I.K."/>
            <person name="Joshi N.K."/>
            <person name="Srivastava A.K."/>
        </authorList>
    </citation>
    <scope>NUCLEOTIDE SEQUENCE [LARGE SCALE GENOMIC DNA]</scope>
    <source>
        <strain evidence="7 8">YS-16</strain>
    </source>
</reference>
<dbReference type="Proteomes" id="UP000318815">
    <property type="component" value="Unassembled WGS sequence"/>
</dbReference>
<keyword evidence="2 4" id="KW-0472">Membrane</keyword>
<comment type="caution">
    <text evidence="7">The sequence shown here is derived from an EMBL/GenBank/DDBJ whole genome shotgun (WGS) entry which is preliminary data.</text>
</comment>
<dbReference type="PANTHER" id="PTHR30329">
    <property type="entry name" value="STATOR ELEMENT OF FLAGELLAR MOTOR COMPLEX"/>
    <property type="match status" value="1"/>
</dbReference>
<evidence type="ECO:0000256" key="2">
    <source>
        <dbReference type="ARBA" id="ARBA00023136"/>
    </source>
</evidence>
<evidence type="ECO:0000256" key="3">
    <source>
        <dbReference type="ARBA" id="ARBA00023237"/>
    </source>
</evidence>
<dbReference type="Pfam" id="PF07676">
    <property type="entry name" value="PD40"/>
    <property type="match status" value="3"/>
</dbReference>
<feature type="domain" description="OmpA-like" evidence="6">
    <location>
        <begin position="555"/>
        <end position="676"/>
    </location>
</feature>
<keyword evidence="5" id="KW-0732">Signal</keyword>
<dbReference type="SUPFAM" id="SSF82171">
    <property type="entry name" value="DPP6 N-terminal domain-like"/>
    <property type="match status" value="1"/>
</dbReference>
<organism evidence="7 8">
    <name type="scientific">Chitinophaga pinensis</name>
    <dbReference type="NCBI Taxonomy" id="79329"/>
    <lineage>
        <taxon>Bacteria</taxon>
        <taxon>Pseudomonadati</taxon>
        <taxon>Bacteroidota</taxon>
        <taxon>Chitinophagia</taxon>
        <taxon>Chitinophagales</taxon>
        <taxon>Chitinophagaceae</taxon>
        <taxon>Chitinophaga</taxon>
    </lineage>
</organism>
<dbReference type="GO" id="GO:0009279">
    <property type="term" value="C:cell outer membrane"/>
    <property type="evidence" value="ECO:0007669"/>
    <property type="project" value="UniProtKB-SubCell"/>
</dbReference>
<dbReference type="SUPFAM" id="SSF103088">
    <property type="entry name" value="OmpA-like"/>
    <property type="match status" value="1"/>
</dbReference>
<evidence type="ECO:0000259" key="6">
    <source>
        <dbReference type="PROSITE" id="PS51123"/>
    </source>
</evidence>
<evidence type="ECO:0000313" key="7">
    <source>
        <dbReference type="EMBL" id="TWV95146.1"/>
    </source>
</evidence>
<dbReference type="PANTHER" id="PTHR30329:SF21">
    <property type="entry name" value="LIPOPROTEIN YIAD-RELATED"/>
    <property type="match status" value="1"/>
</dbReference>
<dbReference type="SUPFAM" id="SSF48452">
    <property type="entry name" value="TPR-like"/>
    <property type="match status" value="1"/>
</dbReference>
<name>A0A5C6LQV9_9BACT</name>
<dbReference type="EMBL" id="VOHS01000041">
    <property type="protein sequence ID" value="TWV95146.1"/>
    <property type="molecule type" value="Genomic_DNA"/>
</dbReference>
<dbReference type="Gene3D" id="3.30.1330.60">
    <property type="entry name" value="OmpA-like domain"/>
    <property type="match status" value="1"/>
</dbReference>
<evidence type="ECO:0000313" key="8">
    <source>
        <dbReference type="Proteomes" id="UP000318815"/>
    </source>
</evidence>
<dbReference type="PROSITE" id="PS51123">
    <property type="entry name" value="OMPA_2"/>
    <property type="match status" value="1"/>
</dbReference>
<dbReference type="InterPro" id="IPR006665">
    <property type="entry name" value="OmpA-like"/>
</dbReference>
<dbReference type="InterPro" id="IPR011659">
    <property type="entry name" value="WD40"/>
</dbReference>
<gene>
    <name evidence="7" type="ORF">FEF09_24725</name>
</gene>
<proteinExistence type="predicted"/>
<dbReference type="PRINTS" id="PR01021">
    <property type="entry name" value="OMPADOMAIN"/>
</dbReference>
<feature type="signal peptide" evidence="5">
    <location>
        <begin position="1"/>
        <end position="26"/>
    </location>
</feature>
<protein>
    <submittedName>
        <fullName evidence="7">OmpA family protein</fullName>
    </submittedName>
</protein>
<dbReference type="InterPro" id="IPR011990">
    <property type="entry name" value="TPR-like_helical_dom_sf"/>
</dbReference>
<dbReference type="Gene3D" id="1.25.40.10">
    <property type="entry name" value="Tetratricopeptide repeat domain"/>
    <property type="match status" value="1"/>
</dbReference>
<dbReference type="RefSeq" id="WP_146307607.1">
    <property type="nucleotide sequence ID" value="NZ_VOHS01000041.1"/>
</dbReference>
<accession>A0A5C6LQV9</accession>
<comment type="subcellular location">
    <subcellularLocation>
        <location evidence="1">Cell outer membrane</location>
    </subcellularLocation>
</comment>